<dbReference type="PANTHER" id="PTHR11161">
    <property type="entry name" value="O-ACYLTRANSFERASE"/>
    <property type="match status" value="1"/>
</dbReference>
<dbReference type="InterPro" id="IPR052728">
    <property type="entry name" value="O2_lipid_transport_reg"/>
</dbReference>
<organism evidence="2 3">
    <name type="scientific">Acrobeloides nanus</name>
    <dbReference type="NCBI Taxonomy" id="290746"/>
    <lineage>
        <taxon>Eukaryota</taxon>
        <taxon>Metazoa</taxon>
        <taxon>Ecdysozoa</taxon>
        <taxon>Nematoda</taxon>
        <taxon>Chromadorea</taxon>
        <taxon>Rhabditida</taxon>
        <taxon>Tylenchina</taxon>
        <taxon>Cephalobomorpha</taxon>
        <taxon>Cephaloboidea</taxon>
        <taxon>Cephalobidae</taxon>
        <taxon>Acrobeloides</taxon>
    </lineage>
</organism>
<keyword evidence="2" id="KW-1185">Reference proteome</keyword>
<accession>A0A914EGG0</accession>
<evidence type="ECO:0000313" key="3">
    <source>
        <dbReference type="WBParaSite" id="ACRNAN_scaffold8082.g30730.t1"/>
    </source>
</evidence>
<dbReference type="Proteomes" id="UP000887540">
    <property type="component" value="Unplaced"/>
</dbReference>
<protein>
    <submittedName>
        <fullName evidence="3">Nose resistant-to-fluoxetine protein N-terminal domain-containing protein</fullName>
    </submittedName>
</protein>
<proteinExistence type="predicted"/>
<dbReference type="Pfam" id="PF20146">
    <property type="entry name" value="NRF"/>
    <property type="match status" value="1"/>
</dbReference>
<sequence>MTVKNETSVPQDFILPIMQMLDSVGKIPPGLFKGALTFWGYYPECKNISYRFTSRNRLWETEYSRAWYNLGFKDGRNPDNCKAVSDSGVPTIFGGIDLCLPKGCNSNDVLTLVQSSDF</sequence>
<dbReference type="InterPro" id="IPR006621">
    <property type="entry name" value="Nose-resist-to-fluoxetine_N"/>
</dbReference>
<feature type="domain" description="Nose resistant-to-fluoxetine protein N-terminal" evidence="1">
    <location>
        <begin position="18"/>
        <end position="112"/>
    </location>
</feature>
<dbReference type="WBParaSite" id="ACRNAN_scaffold8082.g30730.t1">
    <property type="protein sequence ID" value="ACRNAN_scaffold8082.g30730.t1"/>
    <property type="gene ID" value="ACRNAN_scaffold8082.g30730"/>
</dbReference>
<dbReference type="AlphaFoldDB" id="A0A914EGG0"/>
<reference evidence="3" key="1">
    <citation type="submission" date="2022-11" db="UniProtKB">
        <authorList>
            <consortium name="WormBaseParasite"/>
        </authorList>
    </citation>
    <scope>IDENTIFICATION</scope>
</reference>
<dbReference type="PANTHER" id="PTHR11161:SF55">
    <property type="entry name" value="NOSE RESISTANT-TO-FLUOXETINE PROTEIN N-TERMINAL DOMAIN-CONTAINING PROTEIN"/>
    <property type="match status" value="1"/>
</dbReference>
<name>A0A914EGG0_9BILA</name>
<evidence type="ECO:0000313" key="2">
    <source>
        <dbReference type="Proteomes" id="UP000887540"/>
    </source>
</evidence>
<evidence type="ECO:0000259" key="1">
    <source>
        <dbReference type="Pfam" id="PF20146"/>
    </source>
</evidence>